<evidence type="ECO:0000256" key="5">
    <source>
        <dbReference type="ARBA" id="ARBA00012232"/>
    </source>
</evidence>
<feature type="binding site" evidence="18">
    <location>
        <position position="340"/>
    </location>
    <ligand>
        <name>phosphoenolpyruvate</name>
        <dbReference type="ChEBI" id="CHEBI:58702"/>
    </ligand>
</feature>
<evidence type="ECO:0000256" key="17">
    <source>
        <dbReference type="PIRSR" id="PIRSR000732-1"/>
    </source>
</evidence>
<evidence type="ECO:0000256" key="11">
    <source>
        <dbReference type="ARBA" id="ARBA00022683"/>
    </source>
</evidence>
<evidence type="ECO:0000256" key="2">
    <source>
        <dbReference type="ARBA" id="ARBA00001946"/>
    </source>
</evidence>
<dbReference type="GO" id="GO:0046872">
    <property type="term" value="F:metal ion binding"/>
    <property type="evidence" value="ECO:0007669"/>
    <property type="project" value="UniProtKB-KW"/>
</dbReference>
<evidence type="ECO:0000256" key="19">
    <source>
        <dbReference type="PIRSR" id="PIRSR000732-3"/>
    </source>
</evidence>
<dbReference type="InterPro" id="IPR023151">
    <property type="entry name" value="PEP_util_CS"/>
</dbReference>
<dbReference type="EC" id="2.7.3.9" evidence="5 16"/>
<dbReference type="Gene3D" id="1.10.274.10">
    <property type="entry name" value="PtsI, HPr-binding domain"/>
    <property type="match status" value="1"/>
</dbReference>
<dbReference type="InterPro" id="IPR000121">
    <property type="entry name" value="PEP_util_C"/>
</dbReference>
<keyword evidence="8 16" id="KW-0963">Cytoplasm</keyword>
<dbReference type="Gene3D" id="3.20.20.60">
    <property type="entry name" value="Phosphoenolpyruvate-binding domains"/>
    <property type="match status" value="1"/>
</dbReference>
<evidence type="ECO:0000259" key="21">
    <source>
        <dbReference type="Pfam" id="PF02896"/>
    </source>
</evidence>
<dbReference type="GO" id="GO:0009401">
    <property type="term" value="P:phosphoenolpyruvate-dependent sugar phosphotransferase system"/>
    <property type="evidence" value="ECO:0007669"/>
    <property type="project" value="UniProtKB-KW"/>
</dbReference>
<dbReference type="InterPro" id="IPR008731">
    <property type="entry name" value="PTS_EIN"/>
</dbReference>
<dbReference type="PIRSF" id="PIRSF000732">
    <property type="entry name" value="PTS_enzyme_I"/>
    <property type="match status" value="1"/>
</dbReference>
<evidence type="ECO:0000256" key="4">
    <source>
        <dbReference type="ARBA" id="ARBA00007837"/>
    </source>
</evidence>
<protein>
    <recommendedName>
        <fullName evidence="6 16">Phosphoenolpyruvate-protein phosphotransferase</fullName>
        <ecNumber evidence="5 16">2.7.3.9</ecNumber>
    </recommendedName>
    <alternativeName>
        <fullName evidence="15 16">Phosphotransferase system, enzyme I</fullName>
    </alternativeName>
</protein>
<keyword evidence="10 16" id="KW-0808">Transferase</keyword>
<evidence type="ECO:0000256" key="1">
    <source>
        <dbReference type="ARBA" id="ARBA00000683"/>
    </source>
</evidence>
<feature type="binding site" evidence="18">
    <location>
        <position position="473"/>
    </location>
    <ligand>
        <name>phosphoenolpyruvate</name>
        <dbReference type="ChEBI" id="CHEBI:58702"/>
    </ligand>
</feature>
<sequence>MRPVTGERELRGVAVYPDIVIGKAHLIDRSRVKILYQCFVNGEELDREVERFKEAVHTVEDQFVSLKRKMPDKVKDQSFILDSHLMILKDGMLYDSTVKTILKEKINAEWALKKSLEEIREVFEQIDDEYISNRISDVENVTERLLRTLSGDTGQSLGEIDQRVIIVAHDLSPADTTELNTARVMGFITDVGGKTSHTAIMAQALEIPAVVGLESATALVEDGDLLIVDGSSGVVVINPDDSAIIHYQEKKLQLQKYKSSIARTSHLPAETPDGCRVAITANIEFLEEVTAAKDYGGEGIGLYRTEFLYLRGKGFPEEEDLFDDYREVVEIMNPAPVTIRTLDLGGDKFASEIAISGESNPALGLRAIRFCLREPEIFKAQLRAILRASLYGKIQLMFPMISGLQELLDAKQILEQVKEELDRDNIEYDTNMEVGIMVEIPSAVAMAEVLARHVDFFSIGTNDLIQYALAIDRINEHVAYMYEPFHPAILRMIRQVVKAARDAGIEVALCGEMAGDPLCVSILLGNGIDRLSMNARSIPLIKKMVRTIPMKQAKADLKKIMALNTAKEVRAYILEGTKRMFPELEEKGYLLD</sequence>
<keyword evidence="12 16" id="KW-0479">Metal-binding</keyword>
<keyword evidence="13 16" id="KW-0418">Kinase</keyword>
<feature type="binding site" evidence="18">
    <location>
        <position position="304"/>
    </location>
    <ligand>
        <name>phosphoenolpyruvate</name>
        <dbReference type="ChEBI" id="CHEBI:58702"/>
    </ligand>
</feature>
<dbReference type="GO" id="GO:0005737">
    <property type="term" value="C:cytoplasm"/>
    <property type="evidence" value="ECO:0007669"/>
    <property type="project" value="UniProtKB-SubCell"/>
</dbReference>
<feature type="binding site" evidence="19">
    <location>
        <position position="439"/>
    </location>
    <ligand>
        <name>Mg(2+)</name>
        <dbReference type="ChEBI" id="CHEBI:18420"/>
    </ligand>
</feature>
<dbReference type="InterPro" id="IPR015813">
    <property type="entry name" value="Pyrv/PenolPyrv_kinase-like_dom"/>
</dbReference>
<reference evidence="23 24" key="1">
    <citation type="submission" date="2020-08" db="EMBL/GenBank/DDBJ databases">
        <title>Bridging the membrane lipid divide: bacteria of the FCB group superphylum have the potential to synthesize archaeal ether lipids.</title>
        <authorList>
            <person name="Villanueva L."/>
            <person name="Von Meijenfeldt F.A.B."/>
            <person name="Westbye A.B."/>
            <person name="Yadav S."/>
            <person name="Hopmans E.C."/>
            <person name="Dutilh B.E."/>
            <person name="Sinninghe Damste J.S."/>
        </authorList>
    </citation>
    <scope>NUCLEOTIDE SEQUENCE [LARGE SCALE GENOMIC DNA]</scope>
    <source>
        <strain evidence="23">NIOZ-UU27</strain>
    </source>
</reference>
<dbReference type="EMBL" id="JACNJD010000268">
    <property type="protein sequence ID" value="MBC8178287.1"/>
    <property type="molecule type" value="Genomic_DNA"/>
</dbReference>
<feature type="binding site" evidence="19">
    <location>
        <position position="463"/>
    </location>
    <ligand>
        <name>Mg(2+)</name>
        <dbReference type="ChEBI" id="CHEBI:18420"/>
    </ligand>
</feature>
<evidence type="ECO:0000256" key="16">
    <source>
        <dbReference type="PIRNR" id="PIRNR000732"/>
    </source>
</evidence>
<dbReference type="InterPro" id="IPR036618">
    <property type="entry name" value="PtsI_HPr-bd_sf"/>
</dbReference>
<evidence type="ECO:0000313" key="23">
    <source>
        <dbReference type="EMBL" id="MBC8178287.1"/>
    </source>
</evidence>
<feature type="domain" description="PEP-utilising enzyme mobile" evidence="20">
    <location>
        <begin position="161"/>
        <end position="233"/>
    </location>
</feature>
<dbReference type="NCBIfam" id="TIGR01417">
    <property type="entry name" value="PTS_I_fam"/>
    <property type="match status" value="1"/>
</dbReference>
<dbReference type="SUPFAM" id="SSF52009">
    <property type="entry name" value="Phosphohistidine domain"/>
    <property type="match status" value="1"/>
</dbReference>
<comment type="subcellular location">
    <subcellularLocation>
        <location evidence="3 16">Cytoplasm</location>
    </subcellularLocation>
</comment>
<dbReference type="Pfam" id="PF00391">
    <property type="entry name" value="PEP-utilizers"/>
    <property type="match status" value="1"/>
</dbReference>
<keyword evidence="11 16" id="KW-0598">Phosphotransferase system</keyword>
<evidence type="ECO:0000256" key="18">
    <source>
        <dbReference type="PIRSR" id="PIRSR000732-2"/>
    </source>
</evidence>
<name>A0A8J6N1G9_9DELT</name>
<dbReference type="AlphaFoldDB" id="A0A8J6N1G9"/>
<feature type="active site" description="Tele-phosphohistidine intermediate" evidence="17">
    <location>
        <position position="197"/>
    </location>
</feature>
<keyword evidence="9 16" id="KW-0762">Sugar transport</keyword>
<dbReference type="PANTHER" id="PTHR46244:SF6">
    <property type="entry name" value="PHOSPHOENOLPYRUVATE-PROTEIN PHOSPHOTRANSFERASE"/>
    <property type="match status" value="1"/>
</dbReference>
<evidence type="ECO:0000256" key="3">
    <source>
        <dbReference type="ARBA" id="ARBA00004496"/>
    </source>
</evidence>
<dbReference type="GO" id="GO:0016301">
    <property type="term" value="F:kinase activity"/>
    <property type="evidence" value="ECO:0007669"/>
    <property type="project" value="UniProtKB-KW"/>
</dbReference>
<evidence type="ECO:0000259" key="20">
    <source>
        <dbReference type="Pfam" id="PF00391"/>
    </source>
</evidence>
<dbReference type="InterPro" id="IPR024692">
    <property type="entry name" value="PTS_EI"/>
</dbReference>
<dbReference type="InterPro" id="IPR050499">
    <property type="entry name" value="PEP-utilizing_PTS_enzyme"/>
</dbReference>
<comment type="cofactor">
    <cofactor evidence="2 16 19">
        <name>Mg(2+)</name>
        <dbReference type="ChEBI" id="CHEBI:18420"/>
    </cofactor>
</comment>
<dbReference type="Pfam" id="PF05524">
    <property type="entry name" value="PEP-utilisers_N"/>
    <property type="match status" value="1"/>
</dbReference>
<evidence type="ECO:0000256" key="10">
    <source>
        <dbReference type="ARBA" id="ARBA00022679"/>
    </source>
</evidence>
<feature type="domain" description="PEP-utilising enzyme C-terminal" evidence="21">
    <location>
        <begin position="261"/>
        <end position="548"/>
    </location>
</feature>
<accession>A0A8J6N1G9</accession>
<dbReference type="Gene3D" id="3.50.30.10">
    <property type="entry name" value="Phosphohistidine domain"/>
    <property type="match status" value="1"/>
</dbReference>
<dbReference type="InterPro" id="IPR006318">
    <property type="entry name" value="PTS_EI-like"/>
</dbReference>
<evidence type="ECO:0000256" key="8">
    <source>
        <dbReference type="ARBA" id="ARBA00022490"/>
    </source>
</evidence>
<keyword evidence="14 16" id="KW-0460">Magnesium</keyword>
<dbReference type="GO" id="GO:0008965">
    <property type="term" value="F:phosphoenolpyruvate-protein phosphotransferase activity"/>
    <property type="evidence" value="ECO:0007669"/>
    <property type="project" value="UniProtKB-EC"/>
</dbReference>
<evidence type="ECO:0000256" key="14">
    <source>
        <dbReference type="ARBA" id="ARBA00022842"/>
    </source>
</evidence>
<dbReference type="SUPFAM" id="SSF47831">
    <property type="entry name" value="Enzyme I of the PEP:sugar phosphotransferase system HPr-binding (sub)domain"/>
    <property type="match status" value="1"/>
</dbReference>
<dbReference type="Proteomes" id="UP000650524">
    <property type="component" value="Unassembled WGS sequence"/>
</dbReference>
<evidence type="ECO:0000313" key="24">
    <source>
        <dbReference type="Proteomes" id="UP000650524"/>
    </source>
</evidence>
<dbReference type="PROSITE" id="PS00742">
    <property type="entry name" value="PEP_ENZYMES_2"/>
    <property type="match status" value="1"/>
</dbReference>
<comment type="caution">
    <text evidence="23">The sequence shown here is derived from an EMBL/GenBank/DDBJ whole genome shotgun (WGS) entry which is preliminary data.</text>
</comment>
<dbReference type="InterPro" id="IPR040442">
    <property type="entry name" value="Pyrv_kinase-like_dom_sf"/>
</dbReference>
<feature type="active site" description="Proton donor" evidence="17">
    <location>
        <position position="510"/>
    </location>
</feature>
<evidence type="ECO:0000256" key="15">
    <source>
        <dbReference type="ARBA" id="ARBA00033235"/>
    </source>
</evidence>
<evidence type="ECO:0000256" key="13">
    <source>
        <dbReference type="ARBA" id="ARBA00022777"/>
    </source>
</evidence>
<dbReference type="PRINTS" id="PR01736">
    <property type="entry name" value="PHPHTRNFRASE"/>
</dbReference>
<evidence type="ECO:0000256" key="6">
    <source>
        <dbReference type="ARBA" id="ARBA00016544"/>
    </source>
</evidence>
<dbReference type="Pfam" id="PF02896">
    <property type="entry name" value="PEP-utilizers_C"/>
    <property type="match status" value="1"/>
</dbReference>
<gene>
    <name evidence="23" type="primary">ptsP</name>
    <name evidence="23" type="ORF">H8E19_12855</name>
</gene>
<dbReference type="SUPFAM" id="SSF51621">
    <property type="entry name" value="Phosphoenolpyruvate/pyruvate domain"/>
    <property type="match status" value="1"/>
</dbReference>
<comment type="function">
    <text evidence="16">General (non sugar-specific) component of the phosphoenolpyruvate-dependent sugar phosphotransferase system (sugar PTS). This major carbohydrate active-transport system catalyzes the phosphorylation of incoming sugar substrates concomitantly with their translocation across the cell membrane. Enzyme I transfers the phosphoryl group from phosphoenolpyruvate (PEP) to the phosphoryl carrier protein (HPr).</text>
</comment>
<keyword evidence="7 16" id="KW-0813">Transport</keyword>
<comment type="similarity">
    <text evidence="4 16">Belongs to the PEP-utilizing enzyme family.</text>
</comment>
<dbReference type="InterPro" id="IPR036637">
    <property type="entry name" value="Phosphohistidine_dom_sf"/>
</dbReference>
<feature type="binding site" evidence="18">
    <location>
        <begin position="462"/>
        <end position="463"/>
    </location>
    <ligand>
        <name>phosphoenolpyruvate</name>
        <dbReference type="ChEBI" id="CHEBI:58702"/>
    </ligand>
</feature>
<organism evidence="23 24">
    <name type="scientific">Candidatus Desulfacyla euxinica</name>
    <dbReference type="NCBI Taxonomy" id="2841693"/>
    <lineage>
        <taxon>Bacteria</taxon>
        <taxon>Deltaproteobacteria</taxon>
        <taxon>Candidatus Desulfacyla</taxon>
    </lineage>
</organism>
<proteinExistence type="inferred from homology"/>
<evidence type="ECO:0000256" key="9">
    <source>
        <dbReference type="ARBA" id="ARBA00022597"/>
    </source>
</evidence>
<evidence type="ECO:0000256" key="7">
    <source>
        <dbReference type="ARBA" id="ARBA00022448"/>
    </source>
</evidence>
<comment type="catalytic activity">
    <reaction evidence="1 16">
        <text>L-histidyl-[protein] + phosphoenolpyruvate = N(pros)-phospho-L-histidyl-[protein] + pyruvate</text>
        <dbReference type="Rhea" id="RHEA:23880"/>
        <dbReference type="Rhea" id="RHEA-COMP:9745"/>
        <dbReference type="Rhea" id="RHEA-COMP:9746"/>
        <dbReference type="ChEBI" id="CHEBI:15361"/>
        <dbReference type="ChEBI" id="CHEBI:29979"/>
        <dbReference type="ChEBI" id="CHEBI:58702"/>
        <dbReference type="ChEBI" id="CHEBI:64837"/>
        <dbReference type="EC" id="2.7.3.9"/>
    </reaction>
</comment>
<evidence type="ECO:0000259" key="22">
    <source>
        <dbReference type="Pfam" id="PF05524"/>
    </source>
</evidence>
<evidence type="ECO:0000256" key="12">
    <source>
        <dbReference type="ARBA" id="ARBA00022723"/>
    </source>
</evidence>
<dbReference type="InterPro" id="IPR008279">
    <property type="entry name" value="PEP-util_enz_mobile_dom"/>
</dbReference>
<feature type="domain" description="Phosphotransferase system enzyme I N-terminal" evidence="22">
    <location>
        <begin position="11"/>
        <end position="134"/>
    </location>
</feature>
<dbReference type="PANTHER" id="PTHR46244">
    <property type="entry name" value="PHOSPHOENOLPYRUVATE-PROTEIN PHOSPHOTRANSFERASE"/>
    <property type="match status" value="1"/>
</dbReference>